<dbReference type="OrthoDB" id="531008at2759"/>
<evidence type="ECO:0000256" key="1">
    <source>
        <dbReference type="ARBA" id="ARBA00010926"/>
    </source>
</evidence>
<dbReference type="PaxDb" id="55529-EKX41232"/>
<keyword evidence="4" id="KW-0732">Signal</keyword>
<dbReference type="PANTHER" id="PTHR10343:SF84">
    <property type="entry name" value="5'-AMP-ACTIVATED PROTEIN KINASE SUBUNIT BETA-1"/>
    <property type="match status" value="1"/>
</dbReference>
<evidence type="ECO:0000313" key="6">
    <source>
        <dbReference type="EMBL" id="EKX41232.1"/>
    </source>
</evidence>
<name>L1IYR1_GUITC</name>
<dbReference type="Proteomes" id="UP000011087">
    <property type="component" value="Unassembled WGS sequence"/>
</dbReference>
<feature type="compositionally biased region" description="Basic and acidic residues" evidence="3">
    <location>
        <begin position="978"/>
        <end position="987"/>
    </location>
</feature>
<keyword evidence="8" id="KW-1185">Reference proteome</keyword>
<dbReference type="EMBL" id="JH993025">
    <property type="protein sequence ID" value="EKX41232.1"/>
    <property type="molecule type" value="Genomic_DNA"/>
</dbReference>
<sequence length="1169" mass="132128">MRFDSGRILFVACLVQCCAHAAEHGPAWSGYNKKVMWTSRRPMVERLRGGEAHIATRERRGDLEVQKKGQQCKVVMNQEYVEMLNVKTLKLVQKYMRESKERCRKGGQMVKVWVEFKGGESAHQVNIAGSWSKWAEQTTMKKILKKNGQYVWGAELRLPVGFHAFKFVVDGKWIASPDWPRVDDGMKTCGNNILVAGAPLYGLKQIDETSERNRRANANSLDRSFLLAASISADVSEKLGQVIAMPTPMENRNDLGKSVGIAPTVNLQSIVGDSQLSQEKVIEAFQQLFVKGLEKRLSWTGAISLVPIRYHSAPNVKSVNLVGSWSDWTQLHELERVDGDTWETYVWLPAGKHCFKFLEDDRWVLSREFAVDDDGFKTGGNNVMMLHSPRDSASIKPEEEEEEGEQDEERKKGRDRMLSNTLSAVKTLLVPEHAQGRADDVSAEDLSMSSSSPDWEQALLKKKSKQGAAAAAAAASAAAAVLREDSMPESEIEDVEALLAARSPSYPKSMTSDAELLLASVMNLRDEGPASEDAAQRVKEAKRKLEAIRLVANKLASASRERARRMWTAGETVRRKELSREQKRRFDYKIAEEEKKVMQFSIMSGHQVFYDVYDGEGGEEEEEEHVGGGEGTALGYGDDALTADFHISPPFDDPGLQAFQHVDELLGRDEPLSGYDEAFVDVPMAGLGGEVAAGLGGGEYLQDQFDVGESLSAIRHQYDDYAGEMLGEELGEDDDVQLSDMNDVDLDKYLLEEEDEEYLASAGAGAGAGAGAYEYDPVGKYDTLDVREFAVEIDDAAAYPDPSVQSFSATGQVEEFGEQHQHQQYQQAAVLEQQVRRKQDLHRVRSAASSSDMYGDFTEEENASIEQRFRDEITQRLRDSSRVDEEEEGRVEDTYYMQHGEEEYDLGAYEQHYGYPAPYQQAYVEEEERGERESDLEENEIIEDDVYEEHVAGKQQEPEAAGWEQAAVRAEEVEEDQSERAKEELQNRREARAVQLFKTLARAREGRRRRRAAEDWNHRRRTAHAQLDRHENTVNELLHRIESVISESKVMYEEELRQVAEDELLLDGLGCSQEGRARARMDSTTRYLSPPLPTSFLPEYVPEEYYGHSYDYGWFAGMPEEDGMARMEDGYGYYEPEEGYDMPPAVDNRYYYPYQYPVYAYDGYANYHG</sequence>
<dbReference type="RefSeq" id="XP_005828212.1">
    <property type="nucleotide sequence ID" value="XM_005828155.1"/>
</dbReference>
<evidence type="ECO:0000313" key="7">
    <source>
        <dbReference type="EnsemblProtists" id="EKX41232"/>
    </source>
</evidence>
<evidence type="ECO:0000256" key="2">
    <source>
        <dbReference type="SAM" id="Coils"/>
    </source>
</evidence>
<feature type="coiled-coil region" evidence="2">
    <location>
        <begin position="531"/>
        <end position="558"/>
    </location>
</feature>
<feature type="compositionally biased region" description="Acidic residues" evidence="3">
    <location>
        <begin position="398"/>
        <end position="407"/>
    </location>
</feature>
<dbReference type="InterPro" id="IPR014756">
    <property type="entry name" value="Ig_E-set"/>
</dbReference>
<accession>L1IYR1</accession>
<reference evidence="6 8" key="1">
    <citation type="journal article" date="2012" name="Nature">
        <title>Algal genomes reveal evolutionary mosaicism and the fate of nucleomorphs.</title>
        <authorList>
            <consortium name="DOE Joint Genome Institute"/>
            <person name="Curtis B.A."/>
            <person name="Tanifuji G."/>
            <person name="Burki F."/>
            <person name="Gruber A."/>
            <person name="Irimia M."/>
            <person name="Maruyama S."/>
            <person name="Arias M.C."/>
            <person name="Ball S.G."/>
            <person name="Gile G.H."/>
            <person name="Hirakawa Y."/>
            <person name="Hopkins J.F."/>
            <person name="Kuo A."/>
            <person name="Rensing S.A."/>
            <person name="Schmutz J."/>
            <person name="Symeonidi A."/>
            <person name="Elias M."/>
            <person name="Eveleigh R.J."/>
            <person name="Herman E.K."/>
            <person name="Klute M.J."/>
            <person name="Nakayama T."/>
            <person name="Obornik M."/>
            <person name="Reyes-Prieto A."/>
            <person name="Armbrust E.V."/>
            <person name="Aves S.J."/>
            <person name="Beiko R.G."/>
            <person name="Coutinho P."/>
            <person name="Dacks J.B."/>
            <person name="Durnford D.G."/>
            <person name="Fast N.M."/>
            <person name="Green B.R."/>
            <person name="Grisdale C.J."/>
            <person name="Hempel F."/>
            <person name="Henrissat B."/>
            <person name="Hoppner M.P."/>
            <person name="Ishida K."/>
            <person name="Kim E."/>
            <person name="Koreny L."/>
            <person name="Kroth P.G."/>
            <person name="Liu Y."/>
            <person name="Malik S.B."/>
            <person name="Maier U.G."/>
            <person name="McRose D."/>
            <person name="Mock T."/>
            <person name="Neilson J.A."/>
            <person name="Onodera N.T."/>
            <person name="Poole A.M."/>
            <person name="Pritham E.J."/>
            <person name="Richards T.A."/>
            <person name="Rocap G."/>
            <person name="Roy S.W."/>
            <person name="Sarai C."/>
            <person name="Schaack S."/>
            <person name="Shirato S."/>
            <person name="Slamovits C.H."/>
            <person name="Spencer D.F."/>
            <person name="Suzuki S."/>
            <person name="Worden A.Z."/>
            <person name="Zauner S."/>
            <person name="Barry K."/>
            <person name="Bell C."/>
            <person name="Bharti A.K."/>
            <person name="Crow J.A."/>
            <person name="Grimwood J."/>
            <person name="Kramer R."/>
            <person name="Lindquist E."/>
            <person name="Lucas S."/>
            <person name="Salamov A."/>
            <person name="McFadden G.I."/>
            <person name="Lane C.E."/>
            <person name="Keeling P.J."/>
            <person name="Gray M.W."/>
            <person name="Grigoriev I.V."/>
            <person name="Archibald J.M."/>
        </authorList>
    </citation>
    <scope>NUCLEOTIDE SEQUENCE</scope>
    <source>
        <strain evidence="6 8">CCMP2712</strain>
    </source>
</reference>
<evidence type="ECO:0000256" key="4">
    <source>
        <dbReference type="SAM" id="SignalP"/>
    </source>
</evidence>
<feature type="chain" id="PRO_5008770623" description="AMP-activated protein kinase glycogen-binding domain-containing protein" evidence="4">
    <location>
        <begin position="22"/>
        <end position="1169"/>
    </location>
</feature>
<organism evidence="6">
    <name type="scientific">Guillardia theta (strain CCMP2712)</name>
    <name type="common">Cryptophyte</name>
    <dbReference type="NCBI Taxonomy" id="905079"/>
    <lineage>
        <taxon>Eukaryota</taxon>
        <taxon>Cryptophyceae</taxon>
        <taxon>Pyrenomonadales</taxon>
        <taxon>Geminigeraceae</taxon>
        <taxon>Guillardia</taxon>
    </lineage>
</organism>
<dbReference type="InterPro" id="IPR032640">
    <property type="entry name" value="AMPK1_CBM"/>
</dbReference>
<feature type="coiled-coil region" evidence="2">
    <location>
        <begin position="1020"/>
        <end position="1047"/>
    </location>
</feature>
<dbReference type="SUPFAM" id="SSF81296">
    <property type="entry name" value="E set domains"/>
    <property type="match status" value="2"/>
</dbReference>
<evidence type="ECO:0000256" key="3">
    <source>
        <dbReference type="SAM" id="MobiDB-lite"/>
    </source>
</evidence>
<dbReference type="Pfam" id="PF16561">
    <property type="entry name" value="AMPK1_CBM"/>
    <property type="match status" value="2"/>
</dbReference>
<evidence type="ECO:0000259" key="5">
    <source>
        <dbReference type="Pfam" id="PF16561"/>
    </source>
</evidence>
<dbReference type="InterPro" id="IPR050827">
    <property type="entry name" value="CRP1_MDG1_kinase"/>
</dbReference>
<dbReference type="CDD" id="cd02859">
    <property type="entry name" value="E_set_AMPKbeta_like_N"/>
    <property type="match status" value="2"/>
</dbReference>
<dbReference type="InterPro" id="IPR013783">
    <property type="entry name" value="Ig-like_fold"/>
</dbReference>
<dbReference type="EnsemblProtists" id="EKX41232">
    <property type="protein sequence ID" value="EKX41232"/>
    <property type="gene ID" value="GUITHDRAFT_112703"/>
</dbReference>
<feature type="signal peptide" evidence="4">
    <location>
        <begin position="1"/>
        <end position="21"/>
    </location>
</feature>
<dbReference type="KEGG" id="gtt:GUITHDRAFT_112703"/>
<protein>
    <recommendedName>
        <fullName evidence="5">AMP-activated protein kinase glycogen-binding domain-containing protein</fullName>
    </recommendedName>
</protein>
<feature type="domain" description="AMP-activated protein kinase glycogen-binding" evidence="5">
    <location>
        <begin position="316"/>
        <end position="378"/>
    </location>
</feature>
<dbReference type="Gene3D" id="2.60.40.10">
    <property type="entry name" value="Immunoglobulins"/>
    <property type="match status" value="2"/>
</dbReference>
<proteinExistence type="inferred from homology"/>
<dbReference type="AlphaFoldDB" id="L1IYR1"/>
<dbReference type="GeneID" id="17297835"/>
<feature type="region of interest" description="Disordered" evidence="3">
    <location>
        <begin position="956"/>
        <end position="987"/>
    </location>
</feature>
<feature type="region of interest" description="Disordered" evidence="3">
    <location>
        <begin position="431"/>
        <end position="450"/>
    </location>
</feature>
<dbReference type="HOGENOM" id="CLU_274347_0_0_1"/>
<feature type="region of interest" description="Disordered" evidence="3">
    <location>
        <begin position="382"/>
        <end position="416"/>
    </location>
</feature>
<dbReference type="PANTHER" id="PTHR10343">
    <property type="entry name" value="5'-AMP-ACTIVATED PROTEIN KINASE , BETA SUBUNIT"/>
    <property type="match status" value="1"/>
</dbReference>
<reference evidence="8" key="2">
    <citation type="submission" date="2012-11" db="EMBL/GenBank/DDBJ databases">
        <authorList>
            <person name="Kuo A."/>
            <person name="Curtis B.A."/>
            <person name="Tanifuji G."/>
            <person name="Burki F."/>
            <person name="Gruber A."/>
            <person name="Irimia M."/>
            <person name="Maruyama S."/>
            <person name="Arias M.C."/>
            <person name="Ball S.G."/>
            <person name="Gile G.H."/>
            <person name="Hirakawa Y."/>
            <person name="Hopkins J.F."/>
            <person name="Rensing S.A."/>
            <person name="Schmutz J."/>
            <person name="Symeonidi A."/>
            <person name="Elias M."/>
            <person name="Eveleigh R.J."/>
            <person name="Herman E.K."/>
            <person name="Klute M.J."/>
            <person name="Nakayama T."/>
            <person name="Obornik M."/>
            <person name="Reyes-Prieto A."/>
            <person name="Armbrust E.V."/>
            <person name="Aves S.J."/>
            <person name="Beiko R.G."/>
            <person name="Coutinho P."/>
            <person name="Dacks J.B."/>
            <person name="Durnford D.G."/>
            <person name="Fast N.M."/>
            <person name="Green B.R."/>
            <person name="Grisdale C."/>
            <person name="Hempe F."/>
            <person name="Henrissat B."/>
            <person name="Hoppner M.P."/>
            <person name="Ishida K.-I."/>
            <person name="Kim E."/>
            <person name="Koreny L."/>
            <person name="Kroth P.G."/>
            <person name="Liu Y."/>
            <person name="Malik S.-B."/>
            <person name="Maier U.G."/>
            <person name="McRose D."/>
            <person name="Mock T."/>
            <person name="Neilson J.A."/>
            <person name="Onodera N.T."/>
            <person name="Poole A.M."/>
            <person name="Pritham E.J."/>
            <person name="Richards T.A."/>
            <person name="Rocap G."/>
            <person name="Roy S.W."/>
            <person name="Sarai C."/>
            <person name="Schaack S."/>
            <person name="Shirato S."/>
            <person name="Slamovits C.H."/>
            <person name="Spencer D.F."/>
            <person name="Suzuki S."/>
            <person name="Worden A.Z."/>
            <person name="Zauner S."/>
            <person name="Barry K."/>
            <person name="Bell C."/>
            <person name="Bharti A.K."/>
            <person name="Crow J.A."/>
            <person name="Grimwood J."/>
            <person name="Kramer R."/>
            <person name="Lindquist E."/>
            <person name="Lucas S."/>
            <person name="Salamov A."/>
            <person name="McFadden G.I."/>
            <person name="Lane C.E."/>
            <person name="Keeling P.J."/>
            <person name="Gray M.W."/>
            <person name="Grigoriev I.V."/>
            <person name="Archibald J.M."/>
        </authorList>
    </citation>
    <scope>NUCLEOTIDE SEQUENCE</scope>
    <source>
        <strain evidence="8">CCMP2712</strain>
    </source>
</reference>
<comment type="similarity">
    <text evidence="1">Belongs to the 5'-AMP-activated protein kinase beta subunit family.</text>
</comment>
<gene>
    <name evidence="6" type="ORF">GUITHDRAFT_112703</name>
</gene>
<keyword evidence="2" id="KW-0175">Coiled coil</keyword>
<feature type="domain" description="AMP-activated protein kinase glycogen-binding" evidence="5">
    <location>
        <begin position="119"/>
        <end position="196"/>
    </location>
</feature>
<reference evidence="7" key="3">
    <citation type="submission" date="2016-03" db="UniProtKB">
        <authorList>
            <consortium name="EnsemblProtists"/>
        </authorList>
    </citation>
    <scope>IDENTIFICATION</scope>
</reference>
<evidence type="ECO:0000313" key="8">
    <source>
        <dbReference type="Proteomes" id="UP000011087"/>
    </source>
</evidence>